<dbReference type="Gene3D" id="1.10.472.10">
    <property type="entry name" value="Cyclin-like"/>
    <property type="match status" value="1"/>
</dbReference>
<dbReference type="InterPro" id="IPR036915">
    <property type="entry name" value="Cyclin-like_sf"/>
</dbReference>
<name>A0A1X2J2I2_9FUNG</name>
<gene>
    <name evidence="2" type="ORF">BCR42DRAFT_364618</name>
</gene>
<evidence type="ECO:0008006" key="4">
    <source>
        <dbReference type="Google" id="ProtNLM"/>
    </source>
</evidence>
<dbReference type="PANTHER" id="PTHR15615:SF10">
    <property type="entry name" value="PHO85 CYCLIN-2-RELATED"/>
    <property type="match status" value="1"/>
</dbReference>
<evidence type="ECO:0000313" key="3">
    <source>
        <dbReference type="Proteomes" id="UP000193560"/>
    </source>
</evidence>
<dbReference type="PANTHER" id="PTHR15615">
    <property type="match status" value="1"/>
</dbReference>
<dbReference type="STRING" id="90262.A0A1X2J2I2"/>
<dbReference type="GO" id="GO:0016538">
    <property type="term" value="F:cyclin-dependent protein serine/threonine kinase regulator activity"/>
    <property type="evidence" value="ECO:0007669"/>
    <property type="project" value="TreeGrafter"/>
</dbReference>
<feature type="transmembrane region" description="Helical" evidence="1">
    <location>
        <begin position="58"/>
        <end position="78"/>
    </location>
</feature>
<dbReference type="GO" id="GO:0000307">
    <property type="term" value="C:cyclin-dependent protein kinase holoenzyme complex"/>
    <property type="evidence" value="ECO:0007669"/>
    <property type="project" value="TreeGrafter"/>
</dbReference>
<dbReference type="CDD" id="cd20557">
    <property type="entry name" value="CYCLIN_ScPCL1-like"/>
    <property type="match status" value="1"/>
</dbReference>
<dbReference type="EMBL" id="MCGE01000001">
    <property type="protein sequence ID" value="ORZ26020.1"/>
    <property type="molecule type" value="Genomic_DNA"/>
</dbReference>
<evidence type="ECO:0000313" key="2">
    <source>
        <dbReference type="EMBL" id="ORZ26020.1"/>
    </source>
</evidence>
<dbReference type="Pfam" id="PF08613">
    <property type="entry name" value="Cyclin"/>
    <property type="match status" value="1"/>
</dbReference>
<proteinExistence type="predicted"/>
<dbReference type="Proteomes" id="UP000193560">
    <property type="component" value="Unassembled WGS sequence"/>
</dbReference>
<protein>
    <recommendedName>
        <fullName evidence="4">Cyclin N-terminal domain-containing protein</fullName>
    </recommendedName>
</protein>
<sequence>MTQQGVQIACYSTDALVGYIAFTVYNVVQLPKKPALMDSNHGAIVHESLPSIETFIRLIFKCCRIPLSVFLFAILYLIRLQQKLSITKATGKFDTPYRLFLAAILVSSKYLCEAGTHLTNRELANRVSLWFTCQDINRMERSFLHLLGYELWVSPLSLAGFVNQHGTYLKLQLQDPILLKAASKKNVVPKKCSRHFHSDNAFVDMNHDSLVLRSLLLDVHHHQHRRRYSYRFGYRIYQDHRKSSLMTLLMASH</sequence>
<keyword evidence="1" id="KW-0812">Transmembrane</keyword>
<dbReference type="InterPro" id="IPR013922">
    <property type="entry name" value="Cyclin_PHO80-like"/>
</dbReference>
<dbReference type="OrthoDB" id="10250320at2759"/>
<reference evidence="2 3" key="1">
    <citation type="submission" date="2016-07" db="EMBL/GenBank/DDBJ databases">
        <title>Pervasive Adenine N6-methylation of Active Genes in Fungi.</title>
        <authorList>
            <consortium name="DOE Joint Genome Institute"/>
            <person name="Mondo S.J."/>
            <person name="Dannebaum R.O."/>
            <person name="Kuo R.C."/>
            <person name="Labutti K."/>
            <person name="Haridas S."/>
            <person name="Kuo A."/>
            <person name="Salamov A."/>
            <person name="Ahrendt S.R."/>
            <person name="Lipzen A."/>
            <person name="Sullivan W."/>
            <person name="Andreopoulos W.B."/>
            <person name="Clum A."/>
            <person name="Lindquist E."/>
            <person name="Daum C."/>
            <person name="Ramamoorthy G.K."/>
            <person name="Gryganskyi A."/>
            <person name="Culley D."/>
            <person name="Magnuson J.K."/>
            <person name="James T.Y."/>
            <person name="O'Malley M.A."/>
            <person name="Stajich J.E."/>
            <person name="Spatafora J.W."/>
            <person name="Visel A."/>
            <person name="Grigoriev I.V."/>
        </authorList>
    </citation>
    <scope>NUCLEOTIDE SEQUENCE [LARGE SCALE GENOMIC DNA]</scope>
    <source>
        <strain evidence="2 3">NRRL 1336</strain>
    </source>
</reference>
<dbReference type="AlphaFoldDB" id="A0A1X2J2I2"/>
<dbReference type="GO" id="GO:0019901">
    <property type="term" value="F:protein kinase binding"/>
    <property type="evidence" value="ECO:0007669"/>
    <property type="project" value="InterPro"/>
</dbReference>
<accession>A0A1X2J2I2</accession>
<dbReference type="SUPFAM" id="SSF47954">
    <property type="entry name" value="Cyclin-like"/>
    <property type="match status" value="1"/>
</dbReference>
<keyword evidence="1" id="KW-0472">Membrane</keyword>
<dbReference type="GO" id="GO:0005634">
    <property type="term" value="C:nucleus"/>
    <property type="evidence" value="ECO:0007669"/>
    <property type="project" value="TreeGrafter"/>
</dbReference>
<organism evidence="2 3">
    <name type="scientific">Absidia repens</name>
    <dbReference type="NCBI Taxonomy" id="90262"/>
    <lineage>
        <taxon>Eukaryota</taxon>
        <taxon>Fungi</taxon>
        <taxon>Fungi incertae sedis</taxon>
        <taxon>Mucoromycota</taxon>
        <taxon>Mucoromycotina</taxon>
        <taxon>Mucoromycetes</taxon>
        <taxon>Mucorales</taxon>
        <taxon>Cunninghamellaceae</taxon>
        <taxon>Absidia</taxon>
    </lineage>
</organism>
<evidence type="ECO:0000256" key="1">
    <source>
        <dbReference type="SAM" id="Phobius"/>
    </source>
</evidence>
<comment type="caution">
    <text evidence="2">The sequence shown here is derived from an EMBL/GenBank/DDBJ whole genome shotgun (WGS) entry which is preliminary data.</text>
</comment>
<keyword evidence="1" id="KW-1133">Transmembrane helix</keyword>
<keyword evidence="3" id="KW-1185">Reference proteome</keyword>